<evidence type="ECO:0000256" key="2">
    <source>
        <dbReference type="SAM" id="MobiDB-lite"/>
    </source>
</evidence>
<feature type="coiled-coil region" evidence="1">
    <location>
        <begin position="1327"/>
        <end position="1354"/>
    </location>
</feature>
<sequence length="1829" mass="208334">MSHASVEPPGPAFLSQRKTLYSQPTSEDHEFERHFEFGLRQDWESVDPKRVLKSPKIGDGETAPAEATEPTGTSQEPKAATDEELERRRKTSHASFGSDATTATANAYGKILQISAYLGPGTCGFFCVDLVAGQSIPHFVDSRARDLYWSYTDPHAGLGLFGSKQEDQMLDFIDDHWPRYRFKANDRPVTLNYVVKEGLVVQNYTIGPRSGQNIDAKKSEETYEESEDQTLLVVKAMELRIRDLHWASWNDFNYEGPTYPVDPDDKEESVSESDDDSEIKGSNRSQDQPHYSGYETFLGPRQCSIITVHHFNSEYNNDSVENRSNEEGPSHRAPQAVGLVMSLFLNGKVQETDGEVWKVPLDSPGREATTVTIVYRLQLMMSEDNGWRSTVISASDVFGSSFYPDAPSSPVRLSDDDRLDFVFRRNLAHIFFAFRFLLEISKVLGQKNIRTDEVEKSQHTEQEAENAREYRRTEIIKTCRGHLLWVYRRAWLNDSALFEGSHWASGRAIKSSSWMWRKQAPEPLSNTPFQIIKAVEFITQCVTIPTPKEDEQRKTHLDDFHPRLIETYGESLEFLTDHPEPTKSEENQGAKDLPHELEFAEDTKSDSYAGSNAFVGFDHFEKAVQRWIHDLASKNKRGEFAFHRSQENGIGKFRLEDHVWIWTALRCIEEIGLPTDPDIFYSGSQAAPMTSKSAQKNVLRRFTVEDSSIKQRMLATSRSVLENRFLFRCRDTALIYASFLQFFETDRSRLAAWQNTISLQRRYEHNDESTWEKSLRYGLAMLMCSNNKWQINEKSPESMFFAAKDTLLASCGVNGLCPGQIDERTGEAEMYTDQEDRDSYWAASFEIPYILWILREKTRRSHEIWKSTTSAGLGPDITTGSPVTKSPEAMKSSPNDPERFEGAVTTGDRAQQDVSAKSRAAGELSAVRNFFATKSAPVHYLLDQDSILDVNDPWLYRYPDFLDFTPELPDEVDGVVKWLGNWDGGGRRAYLYDGFFQEGIDAIVKLYPDGPAQESPLASEWQDERLVYFIDIPKASIRVHTGRHALLQIENIDRWYHRSNWRLLTLLAQERTEQRAKKRLIWLTSPRKDLAALFMFASPQEEELFDFFRRHFGYEKFFFDEVIALRNNWETELHLSFYQLIKDGKHNGNATPDYAPYLQIKGRRLAQAAIGFRFDGDFLDRFWTCHVVENLPVRHGDPDRVLDPFSNKSPKDWAKAWPQRKVLELMILDKILFEISDSTTEILKEFEDLSGIRSSGHTITGDYFSSADQWNALVYGLTRVEEDLAGNLETLQGWRNREADRGTSRPRWTKNDEGKYRTAIDAMVRSNKQKFRRLNALHARIQNLQAKIESFRGQYRDDLNLRSAEDTRIFTNVTVIFLPLGFATGIFSMNGAPAHDLLVQTISTAIVALVLTALVLKWSKANAGLFKDVSEFLDAMLRFPVSFIRSSVRKSKEKSILYKHYHENKPPRSSGGIVRTREEETSIKWQLERASNGMWHLWYWISYLTQEIPLRQLTLAHESWQATEIWKTNHTSQPLSRPGSQGTGSSRPSQNLSRPGSGGTETSPQANDPEDETGDASGAADISVNTEDPGIESQAQADVANGVIEKTPTGEAPTNEESPKSQETPGENTGDEVSQADQETRSTRMKQTLETIFMVVIVATVAIIGLPIWLLLILKNLVLTGRLWQPCKLIFHLLIFLLLVPLFIPVFLLNLLALNVLDVFRLVERKGLKKPKDGNQPSHDEAKKSSKASDASSSEIVWDEDVKRESPLEKLLIHSSSARPFKDLEDSPDFIRLIAERARAVFERRPRKSHPDEEQGGKSGSDKADDEGN</sequence>
<feature type="region of interest" description="Disordered" evidence="2">
    <location>
        <begin position="1802"/>
        <end position="1829"/>
    </location>
</feature>
<dbReference type="Gene3D" id="1.20.58.340">
    <property type="entry name" value="Magnesium transport protein CorA, transmembrane region"/>
    <property type="match status" value="1"/>
</dbReference>
<evidence type="ECO:0000256" key="3">
    <source>
        <dbReference type="SAM" id="Phobius"/>
    </source>
</evidence>
<dbReference type="Proteomes" id="UP001492380">
    <property type="component" value="Unassembled WGS sequence"/>
</dbReference>
<name>A0ABR1Y9Q9_9PEZI</name>
<feature type="region of interest" description="Disordered" evidence="2">
    <location>
        <begin position="1730"/>
        <end position="1752"/>
    </location>
</feature>
<keyword evidence="3" id="KW-0812">Transmembrane</keyword>
<dbReference type="InterPro" id="IPR002523">
    <property type="entry name" value="MgTranspt_CorA/ZnTranspt_ZntB"/>
</dbReference>
<evidence type="ECO:0000313" key="4">
    <source>
        <dbReference type="EMBL" id="KAK8223693.1"/>
    </source>
</evidence>
<feature type="compositionally biased region" description="Polar residues" evidence="2">
    <location>
        <begin position="1621"/>
        <end position="1637"/>
    </location>
</feature>
<feature type="region of interest" description="Disordered" evidence="2">
    <location>
        <begin position="48"/>
        <end position="97"/>
    </location>
</feature>
<feature type="transmembrane region" description="Helical" evidence="3">
    <location>
        <begin position="1397"/>
        <end position="1416"/>
    </location>
</feature>
<evidence type="ECO:0000256" key="1">
    <source>
        <dbReference type="SAM" id="Coils"/>
    </source>
</evidence>
<evidence type="ECO:0000313" key="5">
    <source>
        <dbReference type="Proteomes" id="UP001492380"/>
    </source>
</evidence>
<feature type="region of interest" description="Disordered" evidence="2">
    <location>
        <begin position="1528"/>
        <end position="1642"/>
    </location>
</feature>
<reference evidence="4 5" key="1">
    <citation type="submission" date="2024-04" db="EMBL/GenBank/DDBJ databases">
        <title>Phyllosticta paracitricarpa is synonymous to the EU quarantine fungus P. citricarpa based on phylogenomic analyses.</title>
        <authorList>
            <consortium name="Lawrence Berkeley National Laboratory"/>
            <person name="Van Ingen-Buijs V.A."/>
            <person name="Van Westerhoven A.C."/>
            <person name="Haridas S."/>
            <person name="Skiadas P."/>
            <person name="Martin F."/>
            <person name="Groenewald J.Z."/>
            <person name="Crous P.W."/>
            <person name="Seidl M.F."/>
        </authorList>
    </citation>
    <scope>NUCLEOTIDE SEQUENCE [LARGE SCALE GENOMIC DNA]</scope>
    <source>
        <strain evidence="4 5">CBS 123374</strain>
    </source>
</reference>
<feature type="compositionally biased region" description="Polar residues" evidence="2">
    <location>
        <begin position="1528"/>
        <end position="1566"/>
    </location>
</feature>
<dbReference type="Pfam" id="PF01544">
    <property type="entry name" value="CorA"/>
    <property type="match status" value="1"/>
</dbReference>
<feature type="transmembrane region" description="Helical" evidence="3">
    <location>
        <begin position="1694"/>
        <end position="1720"/>
    </location>
</feature>
<feature type="compositionally biased region" description="Basic and acidic residues" evidence="2">
    <location>
        <begin position="1730"/>
        <end position="1744"/>
    </location>
</feature>
<gene>
    <name evidence="4" type="ORF">HDK90DRAFT_544003</name>
</gene>
<keyword evidence="1" id="KW-0175">Coiled coil</keyword>
<feature type="compositionally biased region" description="Low complexity" evidence="2">
    <location>
        <begin position="60"/>
        <end position="73"/>
    </location>
</feature>
<feature type="region of interest" description="Disordered" evidence="2">
    <location>
        <begin position="257"/>
        <end position="294"/>
    </location>
</feature>
<organism evidence="4 5">
    <name type="scientific">Phyllosticta capitalensis</name>
    <dbReference type="NCBI Taxonomy" id="121624"/>
    <lineage>
        <taxon>Eukaryota</taxon>
        <taxon>Fungi</taxon>
        <taxon>Dikarya</taxon>
        <taxon>Ascomycota</taxon>
        <taxon>Pezizomycotina</taxon>
        <taxon>Dothideomycetes</taxon>
        <taxon>Dothideomycetes incertae sedis</taxon>
        <taxon>Botryosphaeriales</taxon>
        <taxon>Phyllostictaceae</taxon>
        <taxon>Phyllosticta</taxon>
    </lineage>
</organism>
<keyword evidence="3" id="KW-0472">Membrane</keyword>
<keyword evidence="5" id="KW-1185">Reference proteome</keyword>
<dbReference type="EMBL" id="JBBWRZ010000013">
    <property type="protein sequence ID" value="KAK8223693.1"/>
    <property type="molecule type" value="Genomic_DNA"/>
</dbReference>
<protein>
    <recommendedName>
        <fullName evidence="6">Mg2+ transporter zinc transport protein</fullName>
    </recommendedName>
</protein>
<feature type="compositionally biased region" description="Basic and acidic residues" evidence="2">
    <location>
        <begin position="1802"/>
        <end position="1823"/>
    </location>
</feature>
<accession>A0ABR1Y9Q9</accession>
<feature type="region of interest" description="Disordered" evidence="2">
    <location>
        <begin position="875"/>
        <end position="911"/>
    </location>
</feature>
<feature type="region of interest" description="Disordered" evidence="2">
    <location>
        <begin position="1"/>
        <end position="33"/>
    </location>
</feature>
<comment type="caution">
    <text evidence="4">The sequence shown here is derived from an EMBL/GenBank/DDBJ whole genome shotgun (WGS) entry which is preliminary data.</text>
</comment>
<feature type="transmembrane region" description="Helical" evidence="3">
    <location>
        <begin position="1651"/>
        <end position="1674"/>
    </location>
</feature>
<proteinExistence type="predicted"/>
<feature type="compositionally biased region" description="Polar residues" evidence="2">
    <location>
        <begin position="16"/>
        <end position="25"/>
    </location>
</feature>
<evidence type="ECO:0008006" key="6">
    <source>
        <dbReference type="Google" id="ProtNLM"/>
    </source>
</evidence>
<feature type="compositionally biased region" description="Acidic residues" evidence="2">
    <location>
        <begin position="262"/>
        <end position="277"/>
    </location>
</feature>
<keyword evidence="3" id="KW-1133">Transmembrane helix</keyword>
<feature type="compositionally biased region" description="Polar residues" evidence="2">
    <location>
        <begin position="280"/>
        <end position="289"/>
    </location>
</feature>